<accession>A0ABV7UBD2</accession>
<dbReference type="EMBL" id="JBHRYC010000003">
    <property type="protein sequence ID" value="MFC3635811.1"/>
    <property type="molecule type" value="Genomic_DNA"/>
</dbReference>
<proteinExistence type="predicted"/>
<dbReference type="InterPro" id="IPR010982">
    <property type="entry name" value="Lambda_DNA-bd_dom_sf"/>
</dbReference>
<dbReference type="RefSeq" id="WP_373301742.1">
    <property type="nucleotide sequence ID" value="NZ_BNCG01000133.1"/>
</dbReference>
<dbReference type="Gene3D" id="1.10.260.40">
    <property type="entry name" value="lambda repressor-like DNA-binding domains"/>
    <property type="match status" value="1"/>
</dbReference>
<protein>
    <submittedName>
        <fullName evidence="1">Uncharacterized protein</fullName>
    </submittedName>
</protein>
<keyword evidence="2" id="KW-1185">Reference proteome</keyword>
<organism evidence="1 2">
    <name type="scientific">Camelimonas fluminis</name>
    <dbReference type="NCBI Taxonomy" id="1576911"/>
    <lineage>
        <taxon>Bacteria</taxon>
        <taxon>Pseudomonadati</taxon>
        <taxon>Pseudomonadota</taxon>
        <taxon>Alphaproteobacteria</taxon>
        <taxon>Hyphomicrobiales</taxon>
        <taxon>Chelatococcaceae</taxon>
        <taxon>Camelimonas</taxon>
    </lineage>
</organism>
<comment type="caution">
    <text evidence="1">The sequence shown here is derived from an EMBL/GenBank/DDBJ whole genome shotgun (WGS) entry which is preliminary data.</text>
</comment>
<sequence length="68" mass="7504">MIEALGGTVQFAKDVGCSVSTASSWKIRNSIPPRYWPRVVDIARYHRVPGISFETLAGLAAQKERRAS</sequence>
<reference evidence="2" key="1">
    <citation type="journal article" date="2019" name="Int. J. Syst. Evol. Microbiol.">
        <title>The Global Catalogue of Microorganisms (GCM) 10K type strain sequencing project: providing services to taxonomists for standard genome sequencing and annotation.</title>
        <authorList>
            <consortium name="The Broad Institute Genomics Platform"/>
            <consortium name="The Broad Institute Genome Sequencing Center for Infectious Disease"/>
            <person name="Wu L."/>
            <person name="Ma J."/>
        </authorList>
    </citation>
    <scope>NUCLEOTIDE SEQUENCE [LARGE SCALE GENOMIC DNA]</scope>
    <source>
        <strain evidence="2">KCTC 42282</strain>
    </source>
</reference>
<evidence type="ECO:0000313" key="1">
    <source>
        <dbReference type="EMBL" id="MFC3635811.1"/>
    </source>
</evidence>
<evidence type="ECO:0000313" key="2">
    <source>
        <dbReference type="Proteomes" id="UP001595704"/>
    </source>
</evidence>
<gene>
    <name evidence="1" type="ORF">ACFONL_00155</name>
</gene>
<dbReference type="Proteomes" id="UP001595704">
    <property type="component" value="Unassembled WGS sequence"/>
</dbReference>
<name>A0ABV7UBD2_9HYPH</name>